<sequence>MPSVNTTIFHAYIYGTAFWYGLRGLCRVYDPLMVAGWFRPPAQSKLQANDLELYNIRNDGWCLITLALVLLSLTNAVPLNSSAGAKKAVHTADAPQIAQSSRLKAVLPFARAIVASTVFHHVTTGLGAWQHYKLESHYNAAMGIGVWGNVWLTLTGLFTLLVGMSEQGEEIAREVEKKVR</sequence>
<dbReference type="PANTHER" id="PTHR39605:SF1">
    <property type="entry name" value="MAJOR FACILITATOR SUPERFAMILY (MFS) PROFILE DOMAIN-CONTAINING PROTEIN"/>
    <property type="match status" value="1"/>
</dbReference>
<reference evidence="2" key="1">
    <citation type="submission" date="2019-04" db="EMBL/GenBank/DDBJ databases">
        <title>Sequencing of skin fungus with MAO and IRED activity.</title>
        <authorList>
            <person name="Marsaioli A.J."/>
            <person name="Bonatto J.M.C."/>
            <person name="Reis Junior O."/>
        </authorList>
    </citation>
    <scope>NUCLEOTIDE SEQUENCE</scope>
    <source>
        <strain evidence="2">30M1</strain>
    </source>
</reference>
<evidence type="ECO:0000313" key="3">
    <source>
        <dbReference type="Proteomes" id="UP000801428"/>
    </source>
</evidence>
<feature type="transmembrane region" description="Helical" evidence="1">
    <location>
        <begin position="109"/>
        <end position="129"/>
    </location>
</feature>
<dbReference type="OrthoDB" id="6509908at2759"/>
<protein>
    <submittedName>
        <fullName evidence="2">Uncharacterized protein</fullName>
    </submittedName>
</protein>
<keyword evidence="1" id="KW-0812">Transmembrane</keyword>
<gene>
    <name evidence="2" type="ORF">E8E13_000654</name>
</gene>
<comment type="caution">
    <text evidence="2">The sequence shown here is derived from an EMBL/GenBank/DDBJ whole genome shotgun (WGS) entry which is preliminary data.</text>
</comment>
<keyword evidence="1" id="KW-1133">Transmembrane helix</keyword>
<dbReference type="Proteomes" id="UP000801428">
    <property type="component" value="Unassembled WGS sequence"/>
</dbReference>
<proteinExistence type="predicted"/>
<dbReference type="AlphaFoldDB" id="A0A9P4T2M3"/>
<keyword evidence="3" id="KW-1185">Reference proteome</keyword>
<feature type="transmembrane region" description="Helical" evidence="1">
    <location>
        <begin position="141"/>
        <end position="163"/>
    </location>
</feature>
<organism evidence="2 3">
    <name type="scientific">Curvularia kusanoi</name>
    <name type="common">Cochliobolus kusanoi</name>
    <dbReference type="NCBI Taxonomy" id="90978"/>
    <lineage>
        <taxon>Eukaryota</taxon>
        <taxon>Fungi</taxon>
        <taxon>Dikarya</taxon>
        <taxon>Ascomycota</taxon>
        <taxon>Pezizomycotina</taxon>
        <taxon>Dothideomycetes</taxon>
        <taxon>Pleosporomycetidae</taxon>
        <taxon>Pleosporales</taxon>
        <taxon>Pleosporineae</taxon>
        <taxon>Pleosporaceae</taxon>
        <taxon>Curvularia</taxon>
    </lineage>
</organism>
<evidence type="ECO:0000256" key="1">
    <source>
        <dbReference type="SAM" id="Phobius"/>
    </source>
</evidence>
<keyword evidence="1" id="KW-0472">Membrane</keyword>
<name>A0A9P4T2M3_CURKU</name>
<dbReference type="EMBL" id="SWKU01000061">
    <property type="protein sequence ID" value="KAF2993066.1"/>
    <property type="molecule type" value="Genomic_DNA"/>
</dbReference>
<accession>A0A9P4T2M3</accession>
<dbReference type="PANTHER" id="PTHR39605">
    <property type="entry name" value="MAJOR FACILITATOR SUPERFAMILY (MFS) PROFILE DOMAIN-CONTAINING PROTEIN"/>
    <property type="match status" value="1"/>
</dbReference>
<evidence type="ECO:0000313" key="2">
    <source>
        <dbReference type="EMBL" id="KAF2993066.1"/>
    </source>
</evidence>